<evidence type="ECO:0000256" key="4">
    <source>
        <dbReference type="PIRNR" id="PIRNR006181"/>
    </source>
</evidence>
<dbReference type="Proteomes" id="UP001652442">
    <property type="component" value="Unassembled WGS sequence"/>
</dbReference>
<sequence>MGKEAKTNAMRILERQKIPYEMITYECENFVDGVHSAKIAGILPEQSFKTLVMQGKSREFYVFVIPVDREVDMKKAARAVGEKSVEMIPVKDITKVTGYVRGGCSPIGMKKKFPTVIHESAKAFDRICVSGGRIGLSLMLSPADLAGVIGAEFGNIIFIE</sequence>
<reference evidence="6 7" key="1">
    <citation type="journal article" date="2021" name="ISME Commun">
        <title>Automated analysis of genomic sequences facilitates high-throughput and comprehensive description of bacteria.</title>
        <authorList>
            <person name="Hitch T.C.A."/>
        </authorList>
    </citation>
    <scope>NUCLEOTIDE SEQUENCE [LARGE SCALE GENOMIC DNA]</scope>
    <source>
        <strain evidence="6 7">Sanger_109</strain>
    </source>
</reference>
<dbReference type="SUPFAM" id="SSF55826">
    <property type="entry name" value="YbaK/ProRS associated domain"/>
    <property type="match status" value="1"/>
</dbReference>
<evidence type="ECO:0000256" key="1">
    <source>
        <dbReference type="ARBA" id="ARBA00009798"/>
    </source>
</evidence>
<dbReference type="Gene3D" id="3.90.960.10">
    <property type="entry name" value="YbaK/aminoacyl-tRNA synthetase-associated domain"/>
    <property type="match status" value="1"/>
</dbReference>
<protein>
    <recommendedName>
        <fullName evidence="4">Cys-tRNA(Pro)/Cys-tRNA(Cys) deacylase</fullName>
        <ecNumber evidence="4">4.2.-.-</ecNumber>
    </recommendedName>
</protein>
<dbReference type="RefSeq" id="WP_262591310.1">
    <property type="nucleotide sequence ID" value="NZ_JAOQJQ010000006.1"/>
</dbReference>
<name>A0ABT2TMF7_9FIRM</name>
<dbReference type="InterPro" id="IPR004369">
    <property type="entry name" value="Prolyl-tRNA_editing_YbaK/EbsC"/>
</dbReference>
<keyword evidence="3 4" id="KW-0456">Lyase</keyword>
<keyword evidence="2 4" id="KW-0648">Protein biosynthesis</keyword>
<dbReference type="NCBIfam" id="TIGR00011">
    <property type="entry name" value="YbaK_EbsC"/>
    <property type="match status" value="1"/>
</dbReference>
<evidence type="ECO:0000256" key="2">
    <source>
        <dbReference type="ARBA" id="ARBA00022917"/>
    </source>
</evidence>
<dbReference type="PIRSF" id="PIRSF006181">
    <property type="entry name" value="EbsC_YbaK"/>
    <property type="match status" value="1"/>
</dbReference>
<feature type="domain" description="YbaK/aminoacyl-tRNA synthetase-associated" evidence="5">
    <location>
        <begin position="36"/>
        <end position="146"/>
    </location>
</feature>
<keyword evidence="7" id="KW-1185">Reference proteome</keyword>
<proteinExistence type="inferred from homology"/>
<dbReference type="PANTHER" id="PTHR30411:SF0">
    <property type="entry name" value="CYS-TRNA(PRO)_CYS-TRNA(CYS) DEACYLASE YBAK"/>
    <property type="match status" value="1"/>
</dbReference>
<dbReference type="EMBL" id="JAOQJQ010000006">
    <property type="protein sequence ID" value="MCU6763272.1"/>
    <property type="molecule type" value="Genomic_DNA"/>
</dbReference>
<organism evidence="6 7">
    <name type="scientific">Brotonthovivens ammoniilytica</name>
    <dbReference type="NCBI Taxonomy" id="2981725"/>
    <lineage>
        <taxon>Bacteria</taxon>
        <taxon>Bacillati</taxon>
        <taxon>Bacillota</taxon>
        <taxon>Clostridia</taxon>
        <taxon>Lachnospirales</taxon>
        <taxon>Lachnospiraceae</taxon>
        <taxon>Brotonthovivens</taxon>
    </lineage>
</organism>
<dbReference type="InterPro" id="IPR036754">
    <property type="entry name" value="YbaK/aa-tRNA-synt-asso_dom_sf"/>
</dbReference>
<evidence type="ECO:0000313" key="6">
    <source>
        <dbReference type="EMBL" id="MCU6763272.1"/>
    </source>
</evidence>
<dbReference type="CDD" id="cd00002">
    <property type="entry name" value="YbaK_deacylase"/>
    <property type="match status" value="1"/>
</dbReference>
<dbReference type="EC" id="4.2.-.-" evidence="4"/>
<accession>A0ABT2TMF7</accession>
<gene>
    <name evidence="6" type="primary">ybaK</name>
    <name evidence="6" type="ORF">OCV88_13215</name>
</gene>
<dbReference type="PANTHER" id="PTHR30411">
    <property type="entry name" value="CYTOPLASMIC PROTEIN"/>
    <property type="match status" value="1"/>
</dbReference>
<comment type="caution">
    <text evidence="6">The sequence shown here is derived from an EMBL/GenBank/DDBJ whole genome shotgun (WGS) entry which is preliminary data.</text>
</comment>
<evidence type="ECO:0000256" key="3">
    <source>
        <dbReference type="ARBA" id="ARBA00023239"/>
    </source>
</evidence>
<dbReference type="InterPro" id="IPR007214">
    <property type="entry name" value="YbaK/aa-tRNA-synth-assoc-dom"/>
</dbReference>
<comment type="similarity">
    <text evidence="1 4">Belongs to the prolyl-tRNA editing family. YbaK/EbsC subfamily.</text>
</comment>
<dbReference type="Pfam" id="PF04073">
    <property type="entry name" value="tRNA_edit"/>
    <property type="match status" value="1"/>
</dbReference>
<evidence type="ECO:0000313" key="7">
    <source>
        <dbReference type="Proteomes" id="UP001652442"/>
    </source>
</evidence>
<evidence type="ECO:0000259" key="5">
    <source>
        <dbReference type="Pfam" id="PF04073"/>
    </source>
</evidence>